<proteinExistence type="inferred from homology"/>
<dbReference type="RefSeq" id="WP_344229295.1">
    <property type="nucleotide sequence ID" value="NZ_BAAALH010000002.1"/>
</dbReference>
<dbReference type="Proteomes" id="UP001595965">
    <property type="component" value="Unassembled WGS sequence"/>
</dbReference>
<evidence type="ECO:0000313" key="5">
    <source>
        <dbReference type="Proteomes" id="UP001595965"/>
    </source>
</evidence>
<dbReference type="Pfam" id="PF01425">
    <property type="entry name" value="Amidase"/>
    <property type="match status" value="1"/>
</dbReference>
<feature type="region of interest" description="Disordered" evidence="2">
    <location>
        <begin position="138"/>
        <end position="158"/>
    </location>
</feature>
<dbReference type="PANTHER" id="PTHR11895">
    <property type="entry name" value="TRANSAMIDASE"/>
    <property type="match status" value="1"/>
</dbReference>
<accession>A0ABV8XVG9</accession>
<gene>
    <name evidence="4" type="ORF">ACFO0K_04270</name>
</gene>
<sequence>MDLYQSAVETAHQIRTRQVSPVEVTQAYLDRIDAVNDTINAVVWRNDEDVLEAARRAEKAVTDGDELPAFHGVPIPVKNLTDVAGQPNNMNSLALDDEPRHQTDPSVARLQQAGFLLMGRTNSPEFGPLTVSENARYGATRNPWDPQRTSGGSSGGASAAVAAGMAPLAHASDGGGSIRVPSSCTGLVGLKPSRGRVPQSVVGWEHSTVEGVITRTVTDAAAVLDVMAGPDLQAWYSAPAPTRSYASSAGEPPSRLRIGLMLTAPTGMPVDAECVEAAQKAATALAGAGHEIVDASPVLFSRETIDAFQVIISSWVAANPVVDEALLDPYIRYRYEQGRSLSAGQYAQASAMMQLETRQIVTQWGGDFDVLLTPTMATVTPPVGLVYDEANNDPSGMRQTEIQMVSFTSFANMTGQPAISLPVHTASDGMPVGAQLVGAPFQDDVLIQLGAQLERSFRWDERRAPEPAVTVAAR</sequence>
<organism evidence="4 5">
    <name type="scientific">Citricoccus alkalitolerans</name>
    <dbReference type="NCBI Taxonomy" id="246603"/>
    <lineage>
        <taxon>Bacteria</taxon>
        <taxon>Bacillati</taxon>
        <taxon>Actinomycetota</taxon>
        <taxon>Actinomycetes</taxon>
        <taxon>Micrococcales</taxon>
        <taxon>Micrococcaceae</taxon>
        <taxon>Citricoccus</taxon>
    </lineage>
</organism>
<evidence type="ECO:0000259" key="3">
    <source>
        <dbReference type="Pfam" id="PF01425"/>
    </source>
</evidence>
<evidence type="ECO:0000313" key="4">
    <source>
        <dbReference type="EMBL" id="MFC4428894.1"/>
    </source>
</evidence>
<dbReference type="InterPro" id="IPR000120">
    <property type="entry name" value="Amidase"/>
</dbReference>
<dbReference type="InterPro" id="IPR020556">
    <property type="entry name" value="Amidase_CS"/>
</dbReference>
<reference evidence="5" key="1">
    <citation type="journal article" date="2019" name="Int. J. Syst. Evol. Microbiol.">
        <title>The Global Catalogue of Microorganisms (GCM) 10K type strain sequencing project: providing services to taxonomists for standard genome sequencing and annotation.</title>
        <authorList>
            <consortium name="The Broad Institute Genomics Platform"/>
            <consortium name="The Broad Institute Genome Sequencing Center for Infectious Disease"/>
            <person name="Wu L."/>
            <person name="Ma J."/>
        </authorList>
    </citation>
    <scope>NUCLEOTIDE SEQUENCE [LARGE SCALE GENOMIC DNA]</scope>
    <source>
        <strain evidence="5">CGMCC 1.12125</strain>
    </source>
</reference>
<dbReference type="InterPro" id="IPR036928">
    <property type="entry name" value="AS_sf"/>
</dbReference>
<comment type="similarity">
    <text evidence="1">Belongs to the amidase family.</text>
</comment>
<feature type="domain" description="Amidase" evidence="3">
    <location>
        <begin position="23"/>
        <end position="446"/>
    </location>
</feature>
<keyword evidence="5" id="KW-1185">Reference proteome</keyword>
<comment type="caution">
    <text evidence="4">The sequence shown here is derived from an EMBL/GenBank/DDBJ whole genome shotgun (WGS) entry which is preliminary data.</text>
</comment>
<dbReference type="PROSITE" id="PS00571">
    <property type="entry name" value="AMIDASES"/>
    <property type="match status" value="1"/>
</dbReference>
<evidence type="ECO:0000256" key="1">
    <source>
        <dbReference type="ARBA" id="ARBA00009199"/>
    </source>
</evidence>
<dbReference type="SUPFAM" id="SSF75304">
    <property type="entry name" value="Amidase signature (AS) enzymes"/>
    <property type="match status" value="1"/>
</dbReference>
<dbReference type="PANTHER" id="PTHR11895:SF7">
    <property type="entry name" value="GLUTAMYL-TRNA(GLN) AMIDOTRANSFERASE SUBUNIT A, MITOCHONDRIAL"/>
    <property type="match status" value="1"/>
</dbReference>
<name>A0ABV8XVG9_9MICC</name>
<protein>
    <submittedName>
        <fullName evidence="4">Amidase</fullName>
    </submittedName>
</protein>
<dbReference type="InterPro" id="IPR023631">
    <property type="entry name" value="Amidase_dom"/>
</dbReference>
<evidence type="ECO:0000256" key="2">
    <source>
        <dbReference type="SAM" id="MobiDB-lite"/>
    </source>
</evidence>
<dbReference type="EMBL" id="JBHSEN010000001">
    <property type="protein sequence ID" value="MFC4428894.1"/>
    <property type="molecule type" value="Genomic_DNA"/>
</dbReference>
<dbReference type="Gene3D" id="3.90.1300.10">
    <property type="entry name" value="Amidase signature (AS) domain"/>
    <property type="match status" value="1"/>
</dbReference>